<dbReference type="InterPro" id="IPR006419">
    <property type="entry name" value="NMN_transpt_PnuC"/>
</dbReference>
<keyword evidence="4" id="KW-1003">Cell membrane</keyword>
<feature type="transmembrane region" description="Helical" evidence="8">
    <location>
        <begin position="169"/>
        <end position="186"/>
    </location>
</feature>
<keyword evidence="3" id="KW-0813">Transport</keyword>
<dbReference type="EMBL" id="JAKTMA010000025">
    <property type="protein sequence ID" value="MCR0233928.1"/>
    <property type="molecule type" value="Genomic_DNA"/>
</dbReference>
<comment type="similarity">
    <text evidence="2">Belongs to the nicotinamide ribonucleoside (NR) uptake permease (TC 4.B.1) family.</text>
</comment>
<feature type="transmembrane region" description="Helical" evidence="8">
    <location>
        <begin position="119"/>
        <end position="135"/>
    </location>
</feature>
<protein>
    <submittedName>
        <fullName evidence="9">Nicotinamide mononucleotide transporter PnuC</fullName>
    </submittedName>
    <submittedName>
        <fullName evidence="10">Nicotinamide riboside transporter PnuC</fullName>
    </submittedName>
</protein>
<dbReference type="Proteomes" id="UP000604383">
    <property type="component" value="Unassembled WGS sequence"/>
</dbReference>
<evidence type="ECO:0000256" key="3">
    <source>
        <dbReference type="ARBA" id="ARBA00022448"/>
    </source>
</evidence>
<gene>
    <name evidence="10" type="primary">pnuC</name>
    <name evidence="9" type="ORF">CIAN88_15095</name>
    <name evidence="11" type="ORF">GT664_17115</name>
    <name evidence="10" type="ORF">MKC95_14235</name>
</gene>
<keyword evidence="6 8" id="KW-1133">Transmembrane helix</keyword>
<dbReference type="PANTHER" id="PTHR36122:SF2">
    <property type="entry name" value="NICOTINAMIDE RIBOSIDE TRANSPORTER PNUC"/>
    <property type="match status" value="1"/>
</dbReference>
<evidence type="ECO:0000256" key="8">
    <source>
        <dbReference type="SAM" id="Phobius"/>
    </source>
</evidence>
<dbReference type="GO" id="GO:0034257">
    <property type="term" value="F:nicotinamide riboside transmembrane transporter activity"/>
    <property type="evidence" value="ECO:0007669"/>
    <property type="project" value="InterPro"/>
</dbReference>
<organism evidence="9 12">
    <name type="scientific">Clostridium innocuum</name>
    <dbReference type="NCBI Taxonomy" id="1522"/>
    <lineage>
        <taxon>Bacteria</taxon>
        <taxon>Bacillati</taxon>
        <taxon>Bacillota</taxon>
        <taxon>Clostridia</taxon>
        <taxon>Eubacteriales</taxon>
        <taxon>Clostridiaceae</taxon>
        <taxon>Clostridium</taxon>
    </lineage>
</organism>
<evidence type="ECO:0000313" key="10">
    <source>
        <dbReference type="EMBL" id="MCR0233928.1"/>
    </source>
</evidence>
<proteinExistence type="inferred from homology"/>
<dbReference type="NCBIfam" id="TIGR01528">
    <property type="entry name" value="NMN_trans_PnuC"/>
    <property type="match status" value="1"/>
</dbReference>
<feature type="transmembrane region" description="Helical" evidence="8">
    <location>
        <begin position="58"/>
        <end position="74"/>
    </location>
</feature>
<comment type="subcellular location">
    <subcellularLocation>
        <location evidence="1">Cell membrane</location>
        <topology evidence="1">Multi-pass membrane protein</topology>
    </subcellularLocation>
</comment>
<evidence type="ECO:0000256" key="7">
    <source>
        <dbReference type="ARBA" id="ARBA00023136"/>
    </source>
</evidence>
<accession>A0A099I698</accession>
<reference evidence="10" key="3">
    <citation type="journal article" date="2022" name="Clin. Infect. Dis.">
        <title>Association between Clostridium innocuum and antibiotic-associated diarrhea in adults and children: A cross-sectional study and comparative genomics analysis.</title>
        <authorList>
            <person name="Cherny K.E."/>
            <person name="Muscat E.B."/>
            <person name="Balaji A."/>
            <person name="Mukherjee J."/>
            <person name="Ozer E.A."/>
            <person name="Angarone M.P."/>
            <person name="Hauser A.R."/>
            <person name="Sichel J.S."/>
            <person name="Amponsah E."/>
            <person name="Kociolek L.K."/>
        </authorList>
    </citation>
    <scope>NUCLEOTIDE SEQUENCE</scope>
    <source>
        <strain evidence="10">NU1-AC-029v</strain>
    </source>
</reference>
<evidence type="ECO:0000313" key="9">
    <source>
        <dbReference type="EMBL" id="KGJ52368.1"/>
    </source>
</evidence>
<sequence length="224" mass="25797">MNIIKKSTELTKSPIFAILSCLLCILAGYSIKSSLIEIFASVMGIINVWLLSKEKISNFIFGIITVLAYLYIYYTTGLYALAILACFQVIFNIYGWYYWGKGDDGNSTKTSGLNRQGQLLWIAIILLLWAVWGYVEINILHAQNAILDSLTAILGFIAQYWLSRKLYENWILWIISNLLFMVIYVLNGYFIMLILVIIQFILSIAGLIEWYESYLEQGRNKIMF</sequence>
<name>A0A099I698_CLOIN</name>
<dbReference type="EMBL" id="WWTN01000035">
    <property type="protein sequence ID" value="MZH57421.1"/>
    <property type="molecule type" value="Genomic_DNA"/>
</dbReference>
<keyword evidence="5 8" id="KW-0812">Transmembrane</keyword>
<dbReference type="GO" id="GO:0005886">
    <property type="term" value="C:plasma membrane"/>
    <property type="evidence" value="ECO:0007669"/>
    <property type="project" value="UniProtKB-SubCell"/>
</dbReference>
<dbReference type="EMBL" id="JQIF01000069">
    <property type="protein sequence ID" value="KGJ52368.1"/>
    <property type="molecule type" value="Genomic_DNA"/>
</dbReference>
<keyword evidence="7 8" id="KW-0472">Membrane</keyword>
<feature type="transmembrane region" description="Helical" evidence="8">
    <location>
        <begin position="141"/>
        <end position="162"/>
    </location>
</feature>
<evidence type="ECO:0000313" key="11">
    <source>
        <dbReference type="EMBL" id="MZH57421.1"/>
    </source>
</evidence>
<dbReference type="AlphaFoldDB" id="A0A099I698"/>
<evidence type="ECO:0000256" key="2">
    <source>
        <dbReference type="ARBA" id="ARBA00006669"/>
    </source>
</evidence>
<evidence type="ECO:0000256" key="6">
    <source>
        <dbReference type="ARBA" id="ARBA00022989"/>
    </source>
</evidence>
<dbReference type="Proteomes" id="UP000030008">
    <property type="component" value="Unassembled WGS sequence"/>
</dbReference>
<evidence type="ECO:0000256" key="4">
    <source>
        <dbReference type="ARBA" id="ARBA00022475"/>
    </source>
</evidence>
<evidence type="ECO:0000256" key="1">
    <source>
        <dbReference type="ARBA" id="ARBA00004651"/>
    </source>
</evidence>
<evidence type="ECO:0000313" key="12">
    <source>
        <dbReference type="Proteomes" id="UP000030008"/>
    </source>
</evidence>
<dbReference type="RefSeq" id="WP_008818826.1">
    <property type="nucleotide sequence ID" value="NZ_AP025565.1"/>
</dbReference>
<feature type="transmembrane region" description="Helical" evidence="8">
    <location>
        <begin position="192"/>
        <end position="211"/>
    </location>
</feature>
<feature type="transmembrane region" description="Helical" evidence="8">
    <location>
        <begin position="35"/>
        <end position="51"/>
    </location>
</feature>
<dbReference type="Pfam" id="PF04973">
    <property type="entry name" value="NMN_transporter"/>
    <property type="match status" value="1"/>
</dbReference>
<reference evidence="9 12" key="1">
    <citation type="submission" date="2014-08" db="EMBL/GenBank/DDBJ databases">
        <title>Clostridium innocuum, an unnegligible vancomycin-resistant pathogen causing extra-intestinal infections.</title>
        <authorList>
            <person name="Feng Y."/>
            <person name="Chiu C.-H."/>
        </authorList>
    </citation>
    <scope>NUCLEOTIDE SEQUENCE [LARGE SCALE GENOMIC DNA]</scope>
    <source>
        <strain evidence="9 12">AN88</strain>
    </source>
</reference>
<dbReference type="Proteomes" id="UP001203972">
    <property type="component" value="Unassembled WGS sequence"/>
</dbReference>
<reference evidence="11" key="2">
    <citation type="journal article" date="2019" name="Nat. Med.">
        <title>A library of human gut bacterial isolates paired with longitudinal multiomics data enables mechanistic microbiome research.</title>
        <authorList>
            <person name="Poyet M."/>
            <person name="Groussin M."/>
            <person name="Gibbons S.M."/>
            <person name="Avila-Pacheco J."/>
            <person name="Jiang X."/>
            <person name="Kearney S.M."/>
            <person name="Perrotta A.R."/>
            <person name="Berdy B."/>
            <person name="Zhao S."/>
            <person name="Lieberman T.D."/>
            <person name="Swanson P.K."/>
            <person name="Smith M."/>
            <person name="Roesemann S."/>
            <person name="Alexander J.E."/>
            <person name="Rich S.A."/>
            <person name="Livny J."/>
            <person name="Vlamakis H."/>
            <person name="Clish C."/>
            <person name="Bullock K."/>
            <person name="Deik A."/>
            <person name="Scott J."/>
            <person name="Pierce K.A."/>
            <person name="Xavier R.J."/>
            <person name="Alm E.J."/>
        </authorList>
    </citation>
    <scope>NUCLEOTIDE SEQUENCE</scope>
    <source>
        <strain evidence="11">BIOML-A12</strain>
    </source>
</reference>
<dbReference type="PANTHER" id="PTHR36122">
    <property type="entry name" value="NICOTINAMIDE RIBOSIDE TRANSPORTER PNUC"/>
    <property type="match status" value="1"/>
</dbReference>
<feature type="transmembrane region" description="Helical" evidence="8">
    <location>
        <begin position="12"/>
        <end position="29"/>
    </location>
</feature>
<evidence type="ECO:0000256" key="5">
    <source>
        <dbReference type="ARBA" id="ARBA00022692"/>
    </source>
</evidence>
<comment type="caution">
    <text evidence="9">The sequence shown here is derived from an EMBL/GenBank/DDBJ whole genome shotgun (WGS) entry which is preliminary data.</text>
</comment>
<feature type="transmembrane region" description="Helical" evidence="8">
    <location>
        <begin position="80"/>
        <end position="99"/>
    </location>
</feature>